<proteinExistence type="predicted"/>
<accession>A0A8C5DHN0</accession>
<evidence type="ECO:0000259" key="3">
    <source>
        <dbReference type="Pfam" id="PF13843"/>
    </source>
</evidence>
<name>A0A8C5DHN0_GOUWI</name>
<feature type="domain" description="PiggyBac transposable element-derived protein" evidence="3">
    <location>
        <begin position="235"/>
        <end position="439"/>
    </location>
</feature>
<dbReference type="InterPro" id="IPR029526">
    <property type="entry name" value="PGBD"/>
</dbReference>
<dbReference type="Pfam" id="PF13843">
    <property type="entry name" value="DDE_Tnp_1_7"/>
    <property type="match status" value="1"/>
</dbReference>
<evidence type="ECO:0000256" key="1">
    <source>
        <dbReference type="SAM" id="MobiDB-lite"/>
    </source>
</evidence>
<keyword evidence="2" id="KW-0472">Membrane</keyword>
<keyword evidence="5" id="KW-1185">Reference proteome</keyword>
<evidence type="ECO:0000313" key="5">
    <source>
        <dbReference type="Proteomes" id="UP000694680"/>
    </source>
</evidence>
<organism evidence="4 5">
    <name type="scientific">Gouania willdenowi</name>
    <name type="common">Blunt-snouted clingfish</name>
    <name type="synonym">Lepadogaster willdenowi</name>
    <dbReference type="NCBI Taxonomy" id="441366"/>
    <lineage>
        <taxon>Eukaryota</taxon>
        <taxon>Metazoa</taxon>
        <taxon>Chordata</taxon>
        <taxon>Craniata</taxon>
        <taxon>Vertebrata</taxon>
        <taxon>Euteleostomi</taxon>
        <taxon>Actinopterygii</taxon>
        <taxon>Neopterygii</taxon>
        <taxon>Teleostei</taxon>
        <taxon>Neoteleostei</taxon>
        <taxon>Acanthomorphata</taxon>
        <taxon>Ovalentaria</taxon>
        <taxon>Blenniimorphae</taxon>
        <taxon>Blenniiformes</taxon>
        <taxon>Gobiesocoidei</taxon>
        <taxon>Gobiesocidae</taxon>
        <taxon>Gobiesocinae</taxon>
        <taxon>Gouania</taxon>
    </lineage>
</organism>
<dbReference type="Proteomes" id="UP000694680">
    <property type="component" value="Chromosome 19"/>
</dbReference>
<keyword evidence="2" id="KW-1133">Transmembrane helix</keyword>
<feature type="compositionally biased region" description="Basic and acidic residues" evidence="1">
    <location>
        <begin position="29"/>
        <end position="40"/>
    </location>
</feature>
<evidence type="ECO:0000313" key="4">
    <source>
        <dbReference type="Ensembl" id="ENSGWIP00000006136.1"/>
    </source>
</evidence>
<reference evidence="4" key="3">
    <citation type="submission" date="2025-09" db="UniProtKB">
        <authorList>
            <consortium name="Ensembl"/>
        </authorList>
    </citation>
    <scope>IDENTIFICATION</scope>
</reference>
<dbReference type="Ensembl" id="ENSGWIT00000006786.1">
    <property type="protein sequence ID" value="ENSGWIP00000006136.1"/>
    <property type="gene ID" value="ENSGWIG00000003602.1"/>
</dbReference>
<dbReference type="PANTHER" id="PTHR46599:SF3">
    <property type="entry name" value="PIGGYBAC TRANSPOSABLE ELEMENT-DERIVED PROTEIN 4"/>
    <property type="match status" value="1"/>
</dbReference>
<dbReference type="AlphaFoldDB" id="A0A8C5DHN0"/>
<feature type="compositionally biased region" description="Basic and acidic residues" evidence="1">
    <location>
        <begin position="78"/>
        <end position="97"/>
    </location>
</feature>
<reference evidence="4" key="2">
    <citation type="submission" date="2025-08" db="UniProtKB">
        <authorList>
            <consortium name="Ensembl"/>
        </authorList>
    </citation>
    <scope>IDENTIFICATION</scope>
</reference>
<keyword evidence="2" id="KW-0812">Transmembrane</keyword>
<sequence length="534" mass="61618">MENQPDIVVVDKEQRKAVVVDIAIPSDFNIRKKEHEKLEKYQGPGVGENLEGEGISGARGHWGTRGSDPQTGGVAPADPRKYIRHLGPEKCSSRNSKDTAQNPQAPRPLVEDPSLEEKEKRDHPRRVRKSFFFIYIYIYVSIFLLITLQSKIFIYGNCICFYNVQVMHPAGIPLLCLAAAELESNVPADFLELFMTDELLQHVADKINLYAGQYFQARPENLPHSRGNSWSPVSRYLQYNNNESQGSSDKMYKVRPVLDYVVQKFKELHQPGRNLCVDEGMMQWRGRLSFRVYNPQNPVKYGIKSYILCDSTTCYCFNMRCYVGEASTLSETMLSLLDRLPGHGYTLYMDNFYNSVALCERLLRAKTNVCGTLRKNREEPKIISDLTKTDLVVGERVMRHIESVMVVAWQDEWLVKMVTTCHQDRMQRVEVWQRGQKTKVFQCVETRVSSPQMKPEFHLRRRKLAPCNSDPHSRLDKQIGRHKLQHLTPTSRKSKPTRRCRVCVRKGQRSETQLYCKACCVPLHPGECFTIYHS</sequence>
<feature type="region of interest" description="Disordered" evidence="1">
    <location>
        <begin position="29"/>
        <end position="121"/>
    </location>
</feature>
<dbReference type="PANTHER" id="PTHR46599">
    <property type="entry name" value="PIGGYBAC TRANSPOSABLE ELEMENT-DERIVED PROTEIN 4"/>
    <property type="match status" value="1"/>
</dbReference>
<protein>
    <recommendedName>
        <fullName evidence="3">PiggyBac transposable element-derived protein domain-containing protein</fullName>
    </recommendedName>
</protein>
<reference evidence="4" key="1">
    <citation type="submission" date="2020-06" db="EMBL/GenBank/DDBJ databases">
        <authorList>
            <consortium name="Wellcome Sanger Institute Data Sharing"/>
        </authorList>
    </citation>
    <scope>NUCLEOTIDE SEQUENCE [LARGE SCALE GENOMIC DNA]</scope>
</reference>
<feature type="transmembrane region" description="Helical" evidence="2">
    <location>
        <begin position="130"/>
        <end position="148"/>
    </location>
</feature>
<feature type="region of interest" description="Disordered" evidence="1">
    <location>
        <begin position="468"/>
        <end position="493"/>
    </location>
</feature>
<evidence type="ECO:0000256" key="2">
    <source>
        <dbReference type="SAM" id="Phobius"/>
    </source>
</evidence>